<reference evidence="14 15" key="1">
    <citation type="submission" date="2023-10" db="EMBL/GenBank/DDBJ databases">
        <title>Paenibacillus strain PFR10 Genome sequencing and assembly.</title>
        <authorList>
            <person name="Kim I."/>
        </authorList>
    </citation>
    <scope>NUCLEOTIDE SEQUENCE [LARGE SCALE GENOMIC DNA]</scope>
    <source>
        <strain evidence="14 15">PFR10</strain>
    </source>
</reference>
<keyword evidence="3" id="KW-1003">Cell membrane</keyword>
<evidence type="ECO:0000259" key="12">
    <source>
        <dbReference type="Pfam" id="PF10099"/>
    </source>
</evidence>
<evidence type="ECO:0000313" key="15">
    <source>
        <dbReference type="Proteomes" id="UP001260980"/>
    </source>
</evidence>
<comment type="caution">
    <text evidence="14">The sequence shown here is derived from an EMBL/GenBank/DDBJ whole genome shotgun (WGS) entry which is preliminary data.</text>
</comment>
<keyword evidence="15" id="KW-1185">Reference proteome</keyword>
<dbReference type="RefSeq" id="WP_315953755.1">
    <property type="nucleotide sequence ID" value="NZ_JAWCUD010000008.1"/>
</dbReference>
<evidence type="ECO:0000256" key="9">
    <source>
        <dbReference type="ARBA" id="ARBA00029829"/>
    </source>
</evidence>
<evidence type="ECO:0000256" key="4">
    <source>
        <dbReference type="ARBA" id="ARBA00022692"/>
    </source>
</evidence>
<evidence type="ECO:0000256" key="3">
    <source>
        <dbReference type="ARBA" id="ARBA00022475"/>
    </source>
</evidence>
<keyword evidence="6 11" id="KW-0472">Membrane</keyword>
<comment type="subcellular location">
    <subcellularLocation>
        <location evidence="2">Cell membrane</location>
    </subcellularLocation>
    <subcellularLocation>
        <location evidence="1">Membrane</location>
        <topology evidence="1">Single-pass membrane protein</topology>
    </subcellularLocation>
</comment>
<name>A0ABU3RHV6_9BACL</name>
<dbReference type="Pfam" id="PF13490">
    <property type="entry name" value="zf-HC2"/>
    <property type="match status" value="1"/>
</dbReference>
<evidence type="ECO:0000256" key="10">
    <source>
        <dbReference type="ARBA" id="ARBA00030803"/>
    </source>
</evidence>
<dbReference type="Proteomes" id="UP001260980">
    <property type="component" value="Unassembled WGS sequence"/>
</dbReference>
<evidence type="ECO:0000313" key="14">
    <source>
        <dbReference type="EMBL" id="MDU0203656.1"/>
    </source>
</evidence>
<organism evidence="14 15">
    <name type="scientific">Paenibacillus violae</name>
    <dbReference type="NCBI Taxonomy" id="3077234"/>
    <lineage>
        <taxon>Bacteria</taxon>
        <taxon>Bacillati</taxon>
        <taxon>Bacillota</taxon>
        <taxon>Bacilli</taxon>
        <taxon>Bacillales</taxon>
        <taxon>Paenibacillaceae</taxon>
        <taxon>Paenibacillus</taxon>
    </lineage>
</organism>
<proteinExistence type="inferred from homology"/>
<feature type="domain" description="Anti-sigma K factor RskA C-terminal" evidence="12">
    <location>
        <begin position="98"/>
        <end position="233"/>
    </location>
</feature>
<dbReference type="Gene3D" id="1.10.10.1320">
    <property type="entry name" value="Anti-sigma factor, zinc-finger domain"/>
    <property type="match status" value="1"/>
</dbReference>
<evidence type="ECO:0000256" key="6">
    <source>
        <dbReference type="ARBA" id="ARBA00023136"/>
    </source>
</evidence>
<dbReference type="PANTHER" id="PTHR37461:SF1">
    <property type="entry name" value="ANTI-SIGMA-K FACTOR RSKA"/>
    <property type="match status" value="1"/>
</dbReference>
<evidence type="ECO:0000256" key="7">
    <source>
        <dbReference type="ARBA" id="ARBA00024353"/>
    </source>
</evidence>
<dbReference type="PANTHER" id="PTHR37461">
    <property type="entry name" value="ANTI-SIGMA-K FACTOR RSKA"/>
    <property type="match status" value="1"/>
</dbReference>
<accession>A0ABU3RHV6</accession>
<evidence type="ECO:0000256" key="1">
    <source>
        <dbReference type="ARBA" id="ARBA00004167"/>
    </source>
</evidence>
<gene>
    <name evidence="14" type="ORF">RQP52_21470</name>
</gene>
<feature type="transmembrane region" description="Helical" evidence="11">
    <location>
        <begin position="92"/>
        <end position="110"/>
    </location>
</feature>
<protein>
    <recommendedName>
        <fullName evidence="8">Anti-sigma-W factor RsiW</fullName>
    </recommendedName>
    <alternativeName>
        <fullName evidence="10">Regulator of SigK</fullName>
    </alternativeName>
    <alternativeName>
        <fullName evidence="9">Sigma-K anti-sigma factor RskA</fullName>
    </alternativeName>
</protein>
<dbReference type="InterPro" id="IPR018764">
    <property type="entry name" value="RskA_C"/>
</dbReference>
<evidence type="ECO:0000256" key="5">
    <source>
        <dbReference type="ARBA" id="ARBA00022989"/>
    </source>
</evidence>
<dbReference type="InterPro" id="IPR041916">
    <property type="entry name" value="Anti_sigma_zinc_sf"/>
</dbReference>
<dbReference type="Pfam" id="PF10099">
    <property type="entry name" value="RskA_C"/>
    <property type="match status" value="1"/>
</dbReference>
<evidence type="ECO:0000256" key="8">
    <source>
        <dbReference type="ARBA" id="ARBA00024438"/>
    </source>
</evidence>
<evidence type="ECO:0000259" key="13">
    <source>
        <dbReference type="Pfam" id="PF13490"/>
    </source>
</evidence>
<keyword evidence="4 11" id="KW-0812">Transmembrane</keyword>
<dbReference type="InterPro" id="IPR051474">
    <property type="entry name" value="Anti-sigma-K/W_factor"/>
</dbReference>
<dbReference type="InterPro" id="IPR027383">
    <property type="entry name" value="Znf_put"/>
</dbReference>
<dbReference type="EMBL" id="JAWCUD010000008">
    <property type="protein sequence ID" value="MDU0203656.1"/>
    <property type="molecule type" value="Genomic_DNA"/>
</dbReference>
<keyword evidence="5 11" id="KW-1133">Transmembrane helix</keyword>
<feature type="domain" description="Putative zinc-finger" evidence="13">
    <location>
        <begin position="15"/>
        <end position="39"/>
    </location>
</feature>
<evidence type="ECO:0000256" key="2">
    <source>
        <dbReference type="ARBA" id="ARBA00004236"/>
    </source>
</evidence>
<comment type="similarity">
    <text evidence="7">Belongs to the zinc-associated anti-sigma factor (ZAS) superfamily. Anti-sigma-W factor family.</text>
</comment>
<evidence type="ECO:0000256" key="11">
    <source>
        <dbReference type="SAM" id="Phobius"/>
    </source>
</evidence>
<sequence length="242" mass="26981">MKEHETVDCNDLVNYLTGDCTELERAAFERHLRTCASCREELRDLQDVWQALPFEMEEVELPPDLKQQVMQSILPPAKIEAIISKKNRSYKWIYGLSAAIILGLAVGIWWSSQPKNSALSANPGLSEPAEIMHTFQLKSVESTMPTASGTAWVLQNGDVHNVVINLQGLQETKGDTAYQVWFNRNGKRYNCGTLRVDEKGTGVLTYSIPVKGKDFQIDSFGVTLEPDPNGLQPRGKKILGTS</sequence>